<dbReference type="InterPro" id="IPR001034">
    <property type="entry name" value="DeoR_HTH"/>
</dbReference>
<reference evidence="7 8" key="1">
    <citation type="submission" date="2019-07" db="EMBL/GenBank/DDBJ databases">
        <title>New species of Amycolatopsis and Streptomyces.</title>
        <authorList>
            <person name="Duangmal K."/>
            <person name="Teo W.F.A."/>
            <person name="Lipun K."/>
        </authorList>
    </citation>
    <scope>NUCLEOTIDE SEQUENCE [LARGE SCALE GENOMIC DNA]</scope>
    <source>
        <strain evidence="7 8">NBRC 106415</strain>
    </source>
</reference>
<dbReference type="Gene3D" id="1.10.10.10">
    <property type="entry name" value="Winged helix-like DNA-binding domain superfamily/Winged helix DNA-binding domain"/>
    <property type="match status" value="1"/>
</dbReference>
<name>A0A5N8XVJ7_9ACTN</name>
<feature type="domain" description="HTH iclR-type" evidence="6">
    <location>
        <begin position="2"/>
        <end position="64"/>
    </location>
</feature>
<keyword evidence="1" id="KW-0805">Transcription regulation</keyword>
<dbReference type="SUPFAM" id="SSF46785">
    <property type="entry name" value="Winged helix' DNA-binding domain"/>
    <property type="match status" value="1"/>
</dbReference>
<dbReference type="OrthoDB" id="8555652at2"/>
<dbReference type="AlphaFoldDB" id="A0A5N8XVJ7"/>
<dbReference type="PROSITE" id="PS00894">
    <property type="entry name" value="HTH_DEOR_1"/>
    <property type="match status" value="1"/>
</dbReference>
<comment type="caution">
    <text evidence="7">The sequence shown here is derived from an EMBL/GenBank/DDBJ whole genome shotgun (WGS) entry which is preliminary data.</text>
</comment>
<evidence type="ECO:0000313" key="8">
    <source>
        <dbReference type="Proteomes" id="UP000400924"/>
    </source>
</evidence>
<dbReference type="GO" id="GO:0003677">
    <property type="term" value="F:DNA binding"/>
    <property type="evidence" value="ECO:0007669"/>
    <property type="project" value="UniProtKB-KW"/>
</dbReference>
<dbReference type="PANTHER" id="PTHR34580:SF3">
    <property type="entry name" value="PROTEIN PAFB"/>
    <property type="match status" value="1"/>
</dbReference>
<protein>
    <submittedName>
        <fullName evidence="7">YafY family transcriptional regulator</fullName>
    </submittedName>
</protein>
<gene>
    <name evidence="7" type="ORF">FNH08_41465</name>
</gene>
<dbReference type="InterPro" id="IPR005471">
    <property type="entry name" value="Tscrpt_reg_IclR_N"/>
</dbReference>
<evidence type="ECO:0000259" key="6">
    <source>
        <dbReference type="PROSITE" id="PS51077"/>
    </source>
</evidence>
<dbReference type="InterPro" id="IPR036388">
    <property type="entry name" value="WH-like_DNA-bd_sf"/>
</dbReference>
<keyword evidence="2" id="KW-0238">DNA-binding</keyword>
<dbReference type="RefSeq" id="WP_152776680.1">
    <property type="nucleotide sequence ID" value="NZ_VJZC01000561.1"/>
</dbReference>
<dbReference type="GO" id="GO:0003700">
    <property type="term" value="F:DNA-binding transcription factor activity"/>
    <property type="evidence" value="ECO:0007669"/>
    <property type="project" value="InterPro"/>
</dbReference>
<accession>A0A5N8XVJ7</accession>
<dbReference type="InterPro" id="IPR026881">
    <property type="entry name" value="WYL_dom"/>
</dbReference>
<keyword evidence="8" id="KW-1185">Reference proteome</keyword>
<dbReference type="PROSITE" id="PS51077">
    <property type="entry name" value="HTH_ICLR"/>
    <property type="match status" value="1"/>
</dbReference>
<evidence type="ECO:0000256" key="3">
    <source>
        <dbReference type="ARBA" id="ARBA00023163"/>
    </source>
</evidence>
<evidence type="ECO:0000259" key="5">
    <source>
        <dbReference type="PROSITE" id="PS51000"/>
    </source>
</evidence>
<dbReference type="Pfam" id="PF25583">
    <property type="entry name" value="WCX"/>
    <property type="match status" value="1"/>
</dbReference>
<organism evidence="7 8">
    <name type="scientific">Streptomyces spongiae</name>
    <dbReference type="NCBI Taxonomy" id="565072"/>
    <lineage>
        <taxon>Bacteria</taxon>
        <taxon>Bacillati</taxon>
        <taxon>Actinomycetota</taxon>
        <taxon>Actinomycetes</taxon>
        <taxon>Kitasatosporales</taxon>
        <taxon>Streptomycetaceae</taxon>
        <taxon>Streptomyces</taxon>
    </lineage>
</organism>
<evidence type="ECO:0000313" key="7">
    <source>
        <dbReference type="EMBL" id="MPY63399.1"/>
    </source>
</evidence>
<dbReference type="InterPro" id="IPR018356">
    <property type="entry name" value="Tscrpt_reg_HTH_DeoR_CS"/>
</dbReference>
<dbReference type="PROSITE" id="PS51000">
    <property type="entry name" value="HTH_DEOR_2"/>
    <property type="match status" value="1"/>
</dbReference>
<proteinExistence type="predicted"/>
<dbReference type="InterPro" id="IPR013196">
    <property type="entry name" value="HTH_11"/>
</dbReference>
<dbReference type="InterPro" id="IPR051534">
    <property type="entry name" value="CBASS_pafABC_assoc_protein"/>
</dbReference>
<dbReference type="PIRSF" id="PIRSF016838">
    <property type="entry name" value="PafC"/>
    <property type="match status" value="1"/>
</dbReference>
<dbReference type="EMBL" id="VJZC01000561">
    <property type="protein sequence ID" value="MPY63399.1"/>
    <property type="molecule type" value="Genomic_DNA"/>
</dbReference>
<feature type="domain" description="HTH deoR-type" evidence="5">
    <location>
        <begin position="4"/>
        <end position="59"/>
    </location>
</feature>
<dbReference type="InterPro" id="IPR036390">
    <property type="entry name" value="WH_DNA-bd_sf"/>
</dbReference>
<feature type="region of interest" description="Disordered" evidence="4">
    <location>
        <begin position="317"/>
        <end position="354"/>
    </location>
</feature>
<feature type="compositionally biased region" description="Basic residues" evidence="4">
    <location>
        <begin position="345"/>
        <end position="354"/>
    </location>
</feature>
<sequence length="354" mass="38501">MVETSGRLLKLLALLQTHGDRSGAELAERLGVSRRTVRRDVERLRELGYPVRASRGAAGYRLGAGASLPPLLLDDEEAVAVVVGLRTAAGGSVAGIEESSLRALAKLEQVLPSRLRHRVGTLHAVTVRAGTAPGPEVSPDTLMAVAEACRRRERLRFDYTGMRGGTGVRSVEPHSLVSFDRHWYLVAWDTDRDNWRTFRVDRLTPRTPTGPRFVPREPPEGDVAAYVAHRLSSRAWRFQATVTLHESAEAVADRVWPGMGVVEPLDDHSCLLHLGADTPRDLAWMVTSVDADFTLTHAPPELAEALRVQGTRCLDAIRPRSPAEPGQAGPVPKVRAKAATASKSGARRPSRAST</sequence>
<keyword evidence="3" id="KW-0804">Transcription</keyword>
<dbReference type="Pfam" id="PF08279">
    <property type="entry name" value="HTH_11"/>
    <property type="match status" value="1"/>
</dbReference>
<dbReference type="Pfam" id="PF13280">
    <property type="entry name" value="WYL"/>
    <property type="match status" value="1"/>
</dbReference>
<dbReference type="PROSITE" id="PS52050">
    <property type="entry name" value="WYL"/>
    <property type="match status" value="1"/>
</dbReference>
<dbReference type="InterPro" id="IPR057727">
    <property type="entry name" value="WCX_dom"/>
</dbReference>
<evidence type="ECO:0000256" key="4">
    <source>
        <dbReference type="SAM" id="MobiDB-lite"/>
    </source>
</evidence>
<dbReference type="SMART" id="SM00420">
    <property type="entry name" value="HTH_DEOR"/>
    <property type="match status" value="1"/>
</dbReference>
<evidence type="ECO:0000256" key="2">
    <source>
        <dbReference type="ARBA" id="ARBA00023125"/>
    </source>
</evidence>
<dbReference type="InterPro" id="IPR028349">
    <property type="entry name" value="PafC-like"/>
</dbReference>
<dbReference type="Proteomes" id="UP000400924">
    <property type="component" value="Unassembled WGS sequence"/>
</dbReference>
<dbReference type="PANTHER" id="PTHR34580">
    <property type="match status" value="1"/>
</dbReference>
<evidence type="ECO:0000256" key="1">
    <source>
        <dbReference type="ARBA" id="ARBA00023015"/>
    </source>
</evidence>